<evidence type="ECO:0000313" key="1">
    <source>
        <dbReference type="EMBL" id="KAF9790484.1"/>
    </source>
</evidence>
<dbReference type="Proteomes" id="UP000736335">
    <property type="component" value="Unassembled WGS sequence"/>
</dbReference>
<proteinExistence type="predicted"/>
<dbReference type="EMBL" id="WIUZ02000002">
    <property type="protein sequence ID" value="KAF9790484.1"/>
    <property type="molecule type" value="Genomic_DNA"/>
</dbReference>
<sequence length="219" mass="24036">MSVVNASQWGIIAELEAPPWYIPTWGEYPRSDNVGRGHTYYPSSSPELQDQHVYARGHSIDTTQGALRDTRWIIKGITSTIGFTFSRDILHLQVTYDRWGLHLFSPPHRRSSNVLGIKRTKKSGTSNGGDICPTVGVPCGPMSRRQGDGLSMCNPSVAHDPREPGQAGLKAALGGDQGVVCHTRSRIRELVQVALGPLSPLTHTCQIHRKEDCGTEGRM</sequence>
<protein>
    <submittedName>
        <fullName evidence="1">Uncharacterized protein</fullName>
    </submittedName>
</protein>
<keyword evidence="2" id="KW-1185">Reference proteome</keyword>
<comment type="caution">
    <text evidence="1">The sequence shown here is derived from an EMBL/GenBank/DDBJ whole genome shotgun (WGS) entry which is preliminary data.</text>
</comment>
<reference evidence="1" key="2">
    <citation type="submission" date="2020-11" db="EMBL/GenBank/DDBJ databases">
        <authorList>
            <consortium name="DOE Joint Genome Institute"/>
            <person name="Kuo A."/>
            <person name="Miyauchi S."/>
            <person name="Kiss E."/>
            <person name="Drula E."/>
            <person name="Kohler A."/>
            <person name="Sanchez-Garcia M."/>
            <person name="Andreopoulos B."/>
            <person name="Barry K.W."/>
            <person name="Bonito G."/>
            <person name="Buee M."/>
            <person name="Carver A."/>
            <person name="Chen C."/>
            <person name="Cichocki N."/>
            <person name="Clum A."/>
            <person name="Culley D."/>
            <person name="Crous P.W."/>
            <person name="Fauchery L."/>
            <person name="Girlanda M."/>
            <person name="Hayes R."/>
            <person name="Keri Z."/>
            <person name="Labutti K."/>
            <person name="Lipzen A."/>
            <person name="Lombard V."/>
            <person name="Magnuson J."/>
            <person name="Maillard F."/>
            <person name="Morin E."/>
            <person name="Murat C."/>
            <person name="Nolan M."/>
            <person name="Ohm R."/>
            <person name="Pangilinan J."/>
            <person name="Pereira M."/>
            <person name="Perotto S."/>
            <person name="Peter M."/>
            <person name="Riley R."/>
            <person name="Sitrit Y."/>
            <person name="Stielow B."/>
            <person name="Szollosi G."/>
            <person name="Zifcakova L."/>
            <person name="Stursova M."/>
            <person name="Spatafora J.W."/>
            <person name="Tedersoo L."/>
            <person name="Vaario L.-M."/>
            <person name="Yamada A."/>
            <person name="Yan M."/>
            <person name="Wang P."/>
            <person name="Xu J."/>
            <person name="Bruns T."/>
            <person name="Baldrian P."/>
            <person name="Vilgalys R."/>
            <person name="Henrissat B."/>
            <person name="Grigoriev I.V."/>
            <person name="Hibbett D."/>
            <person name="Nagy L.G."/>
            <person name="Martin F.M."/>
        </authorList>
    </citation>
    <scope>NUCLEOTIDE SEQUENCE</scope>
    <source>
        <strain evidence="1">UH-Tt-Lm1</strain>
    </source>
</reference>
<name>A0A9P6HMD5_9AGAM</name>
<dbReference type="AlphaFoldDB" id="A0A9P6HMD5"/>
<accession>A0A9P6HMD5</accession>
<evidence type="ECO:0000313" key="2">
    <source>
        <dbReference type="Proteomes" id="UP000736335"/>
    </source>
</evidence>
<organism evidence="1 2">
    <name type="scientific">Thelephora terrestris</name>
    <dbReference type="NCBI Taxonomy" id="56493"/>
    <lineage>
        <taxon>Eukaryota</taxon>
        <taxon>Fungi</taxon>
        <taxon>Dikarya</taxon>
        <taxon>Basidiomycota</taxon>
        <taxon>Agaricomycotina</taxon>
        <taxon>Agaricomycetes</taxon>
        <taxon>Thelephorales</taxon>
        <taxon>Thelephoraceae</taxon>
        <taxon>Thelephora</taxon>
    </lineage>
</organism>
<gene>
    <name evidence="1" type="ORF">BJ322DRAFT_1017194</name>
</gene>
<reference evidence="1" key="1">
    <citation type="journal article" date="2020" name="Nat. Commun.">
        <title>Large-scale genome sequencing of mycorrhizal fungi provides insights into the early evolution of symbiotic traits.</title>
        <authorList>
            <person name="Miyauchi S."/>
            <person name="Kiss E."/>
            <person name="Kuo A."/>
            <person name="Drula E."/>
            <person name="Kohler A."/>
            <person name="Sanchez-Garcia M."/>
            <person name="Morin E."/>
            <person name="Andreopoulos B."/>
            <person name="Barry K.W."/>
            <person name="Bonito G."/>
            <person name="Buee M."/>
            <person name="Carver A."/>
            <person name="Chen C."/>
            <person name="Cichocki N."/>
            <person name="Clum A."/>
            <person name="Culley D."/>
            <person name="Crous P.W."/>
            <person name="Fauchery L."/>
            <person name="Girlanda M."/>
            <person name="Hayes R.D."/>
            <person name="Keri Z."/>
            <person name="LaButti K."/>
            <person name="Lipzen A."/>
            <person name="Lombard V."/>
            <person name="Magnuson J."/>
            <person name="Maillard F."/>
            <person name="Murat C."/>
            <person name="Nolan M."/>
            <person name="Ohm R.A."/>
            <person name="Pangilinan J."/>
            <person name="Pereira M.F."/>
            <person name="Perotto S."/>
            <person name="Peter M."/>
            <person name="Pfister S."/>
            <person name="Riley R."/>
            <person name="Sitrit Y."/>
            <person name="Stielow J.B."/>
            <person name="Szollosi G."/>
            <person name="Zifcakova L."/>
            <person name="Stursova M."/>
            <person name="Spatafora J.W."/>
            <person name="Tedersoo L."/>
            <person name="Vaario L.M."/>
            <person name="Yamada A."/>
            <person name="Yan M."/>
            <person name="Wang P."/>
            <person name="Xu J."/>
            <person name="Bruns T."/>
            <person name="Baldrian P."/>
            <person name="Vilgalys R."/>
            <person name="Dunand C."/>
            <person name="Henrissat B."/>
            <person name="Grigoriev I.V."/>
            <person name="Hibbett D."/>
            <person name="Nagy L.G."/>
            <person name="Martin F.M."/>
        </authorList>
    </citation>
    <scope>NUCLEOTIDE SEQUENCE</scope>
    <source>
        <strain evidence="1">UH-Tt-Lm1</strain>
    </source>
</reference>